<protein>
    <submittedName>
        <fullName evidence="2">Uncharacterized protein</fullName>
    </submittedName>
</protein>
<evidence type="ECO:0000313" key="2">
    <source>
        <dbReference type="EMBL" id="KAA1257884.1"/>
    </source>
</evidence>
<evidence type="ECO:0000256" key="1">
    <source>
        <dbReference type="SAM" id="Phobius"/>
    </source>
</evidence>
<keyword evidence="1" id="KW-0472">Membrane</keyword>
<accession>A0A5B1CEW8</accession>
<organism evidence="2 3">
    <name type="scientific">Rubripirellula obstinata</name>
    <dbReference type="NCBI Taxonomy" id="406547"/>
    <lineage>
        <taxon>Bacteria</taxon>
        <taxon>Pseudomonadati</taxon>
        <taxon>Planctomycetota</taxon>
        <taxon>Planctomycetia</taxon>
        <taxon>Pirellulales</taxon>
        <taxon>Pirellulaceae</taxon>
        <taxon>Rubripirellula</taxon>
    </lineage>
</organism>
<reference evidence="2 3" key="1">
    <citation type="submission" date="2019-08" db="EMBL/GenBank/DDBJ databases">
        <title>Deep-cultivation of Planctomycetes and their phenomic and genomic characterization uncovers novel biology.</title>
        <authorList>
            <person name="Wiegand S."/>
            <person name="Jogler M."/>
            <person name="Boedeker C."/>
            <person name="Pinto D."/>
            <person name="Vollmers J."/>
            <person name="Rivas-Marin E."/>
            <person name="Kohn T."/>
            <person name="Peeters S.H."/>
            <person name="Heuer A."/>
            <person name="Rast P."/>
            <person name="Oberbeckmann S."/>
            <person name="Bunk B."/>
            <person name="Jeske O."/>
            <person name="Meyerdierks A."/>
            <person name="Storesund J.E."/>
            <person name="Kallscheuer N."/>
            <person name="Luecker S."/>
            <person name="Lage O.M."/>
            <person name="Pohl T."/>
            <person name="Merkel B.J."/>
            <person name="Hornburger P."/>
            <person name="Mueller R.-W."/>
            <person name="Bruemmer F."/>
            <person name="Labrenz M."/>
            <person name="Spormann A.M."/>
            <person name="Op Den Camp H."/>
            <person name="Overmann J."/>
            <person name="Amann R."/>
            <person name="Jetten M.S.M."/>
            <person name="Mascher T."/>
            <person name="Medema M.H."/>
            <person name="Devos D.P."/>
            <person name="Kaster A.-K."/>
            <person name="Ovreas L."/>
            <person name="Rohde M."/>
            <person name="Galperin M.Y."/>
            <person name="Jogler C."/>
        </authorList>
    </citation>
    <scope>NUCLEOTIDE SEQUENCE [LARGE SCALE GENOMIC DNA]</scope>
    <source>
        <strain evidence="2 3">LF1</strain>
    </source>
</reference>
<dbReference type="AlphaFoldDB" id="A0A5B1CEW8"/>
<feature type="transmembrane region" description="Helical" evidence="1">
    <location>
        <begin position="61"/>
        <end position="82"/>
    </location>
</feature>
<sequence length="280" mass="31137">MRERMNHGWLSREHGCLGVIALPAFVKIIFSFAIRQPTAQHPWSRESHPWRANYAPRNKKVSGTVLATWEVLALPIFTFWYLTPFLVPDSSEVRPGIEHGLRPYHRRVVPQRLPVPPLGFFGSSYSGNDGFLLSAKVQNVELGELGQNPGGGFEIVACMPVSRSWRGFECLETTSTRVVAAKSNTNIVSQAVKSHWAKANLSQSSVRLLQPPHSTIPIWVAVQRNQGSFLTSGMPKQGKSLEQFPPPVFNACAFKESEPRVADSSSMRLDAIATRIHIIS</sequence>
<keyword evidence="1" id="KW-0812">Transmembrane</keyword>
<proteinExistence type="predicted"/>
<dbReference type="EMBL" id="VRLW01000001">
    <property type="protein sequence ID" value="KAA1257884.1"/>
    <property type="molecule type" value="Genomic_DNA"/>
</dbReference>
<dbReference type="Proteomes" id="UP000322699">
    <property type="component" value="Unassembled WGS sequence"/>
</dbReference>
<keyword evidence="1" id="KW-1133">Transmembrane helix</keyword>
<keyword evidence="3" id="KW-1185">Reference proteome</keyword>
<evidence type="ECO:0000313" key="3">
    <source>
        <dbReference type="Proteomes" id="UP000322699"/>
    </source>
</evidence>
<name>A0A5B1CEW8_9BACT</name>
<gene>
    <name evidence="2" type="ORF">LF1_03740</name>
</gene>
<comment type="caution">
    <text evidence="2">The sequence shown here is derived from an EMBL/GenBank/DDBJ whole genome shotgun (WGS) entry which is preliminary data.</text>
</comment>